<evidence type="ECO:0000313" key="2">
    <source>
        <dbReference type="EMBL" id="OAA27231.1"/>
    </source>
</evidence>
<dbReference type="AlphaFoldDB" id="A0A176JV01"/>
<dbReference type="PANTHER" id="PTHR33171">
    <property type="entry name" value="LAR_N DOMAIN-CONTAINING PROTEIN"/>
    <property type="match status" value="1"/>
</dbReference>
<reference evidence="2 3" key="1">
    <citation type="submission" date="2014-02" db="EMBL/GenBank/DDBJ databases">
        <title>Kosmotoga genome sequencing.</title>
        <authorList>
            <person name="Pollo S.M."/>
            <person name="Charchuk R."/>
            <person name="Nesbo C.L."/>
        </authorList>
    </citation>
    <scope>NUCLEOTIDE SEQUENCE [LARGE SCALE GENOMIC DNA]</scope>
    <source>
        <strain evidence="2 3">S304</strain>
    </source>
</reference>
<gene>
    <name evidence="2" type="ORF">AT15_05270</name>
</gene>
<dbReference type="PANTHER" id="PTHR33171:SF17">
    <property type="entry name" value="LARA-LIKE N-TERMINAL DOMAIN-CONTAINING PROTEIN"/>
    <property type="match status" value="1"/>
</dbReference>
<keyword evidence="3" id="KW-1185">Reference proteome</keyword>
<dbReference type="InterPro" id="IPR043166">
    <property type="entry name" value="LarA-like_C"/>
</dbReference>
<dbReference type="Proteomes" id="UP000077339">
    <property type="component" value="Unassembled WGS sequence"/>
</dbReference>
<dbReference type="RefSeq" id="WP_068349022.1">
    <property type="nucleotide sequence ID" value="NZ_JFHK01000028.1"/>
</dbReference>
<proteinExistence type="predicted"/>
<dbReference type="GO" id="GO:0050043">
    <property type="term" value="F:lactate racemase activity"/>
    <property type="evidence" value="ECO:0007669"/>
    <property type="project" value="InterPro"/>
</dbReference>
<evidence type="ECO:0000313" key="3">
    <source>
        <dbReference type="Proteomes" id="UP000077339"/>
    </source>
</evidence>
<dbReference type="InterPro" id="IPR048068">
    <property type="entry name" value="LarA-like"/>
</dbReference>
<organism evidence="2 3">
    <name type="scientific">Kosmotoga arenicorallina S304</name>
    <dbReference type="NCBI Taxonomy" id="1453497"/>
    <lineage>
        <taxon>Bacteria</taxon>
        <taxon>Thermotogati</taxon>
        <taxon>Thermotogota</taxon>
        <taxon>Thermotogae</taxon>
        <taxon>Kosmotogales</taxon>
        <taxon>Kosmotogaceae</taxon>
        <taxon>Kosmotoga</taxon>
    </lineage>
</organism>
<dbReference type="Gene3D" id="3.90.226.30">
    <property type="match status" value="1"/>
</dbReference>
<comment type="caution">
    <text evidence="2">The sequence shown here is derived from an EMBL/GenBank/DDBJ whole genome shotgun (WGS) entry which is preliminary data.</text>
</comment>
<dbReference type="EMBL" id="JFHK01000028">
    <property type="protein sequence ID" value="OAA27231.1"/>
    <property type="molecule type" value="Genomic_DNA"/>
</dbReference>
<dbReference type="Gene3D" id="3.40.50.11440">
    <property type="match status" value="1"/>
</dbReference>
<dbReference type="InterPro" id="IPR018657">
    <property type="entry name" value="LarA-like_N"/>
</dbReference>
<dbReference type="STRING" id="1453497.AT15_05270"/>
<dbReference type="PATRIC" id="fig|1453497.3.peg.1047"/>
<protein>
    <recommendedName>
        <fullName evidence="1">LarA-like N-terminal domain-containing protein</fullName>
    </recommendedName>
</protein>
<dbReference type="OrthoDB" id="9770545at2"/>
<accession>A0A176JV01</accession>
<sequence length="425" mass="48277">MDYVERKFDSISAEEIRNVLYKSFKGIGKVEKALLIHPDYTRVDFSHIIAPSLLKILKEKGLREFHTLNASGTHREMSNKEFERKLGIKKEEAIFHNHEFFKPSSLFNAGKLSRDFMKRVTYGEIDDEVNINANKLLLKSFDAIFVLSGTLPHEAAGYSGGLKAFVPGISDSNVVNFFHWAAVMVGIPEIIGKKNNLARDIINEASKIIIGKIKVPVFTINMVFDEKEKLLPKGLYIAEGYKGFLEAYEKAAKLSERIHIIKLKNPLKRVVQVIGKEYDELWTAGKGSYKLQKPGVLLPGAEVIIYAPHITKFHSNKTFDALIRKIGYHSKDYVKEFLKNNPDFNKNVAAHVINVRGPGTFDPVNNKEIFLFNIALATRITKEDCKAVGLEYLNPLAVQKFRNDNETLWIENGGKYLYEIAREEI</sequence>
<evidence type="ECO:0000259" key="1">
    <source>
        <dbReference type="Pfam" id="PF09861"/>
    </source>
</evidence>
<name>A0A176JV01_9BACT</name>
<dbReference type="Pfam" id="PF09861">
    <property type="entry name" value="Lar_N"/>
    <property type="match status" value="1"/>
</dbReference>
<feature type="domain" description="LarA-like N-terminal" evidence="1">
    <location>
        <begin position="29"/>
        <end position="183"/>
    </location>
</feature>